<accession>A0A4Y2EDX1</accession>
<evidence type="ECO:0000313" key="3">
    <source>
        <dbReference type="Proteomes" id="UP000499080"/>
    </source>
</evidence>
<evidence type="ECO:0000313" key="2">
    <source>
        <dbReference type="EMBL" id="GBM27333.1"/>
    </source>
</evidence>
<dbReference type="AlphaFoldDB" id="A0A4Y2EDX1"/>
<sequence>MTKIIPIYHPNNNNPNLKRGTPALLWHSEFLNDDRCISKKTPHPINHSQPRHQRIQTSTRLLSGLQNGRTGESRRLPPHHIILPCLVGVLIVITDQGPTPPEGGTY</sequence>
<comment type="caution">
    <text evidence="2">The sequence shown here is derived from an EMBL/GenBank/DDBJ whole genome shotgun (WGS) entry which is preliminary data.</text>
</comment>
<evidence type="ECO:0000256" key="1">
    <source>
        <dbReference type="SAM" id="MobiDB-lite"/>
    </source>
</evidence>
<protein>
    <submittedName>
        <fullName evidence="2">Uncharacterized protein</fullName>
    </submittedName>
</protein>
<gene>
    <name evidence="2" type="ORF">AVEN_144883_1</name>
</gene>
<organism evidence="2 3">
    <name type="scientific">Araneus ventricosus</name>
    <name type="common">Orbweaver spider</name>
    <name type="synonym">Epeira ventricosa</name>
    <dbReference type="NCBI Taxonomy" id="182803"/>
    <lineage>
        <taxon>Eukaryota</taxon>
        <taxon>Metazoa</taxon>
        <taxon>Ecdysozoa</taxon>
        <taxon>Arthropoda</taxon>
        <taxon>Chelicerata</taxon>
        <taxon>Arachnida</taxon>
        <taxon>Araneae</taxon>
        <taxon>Araneomorphae</taxon>
        <taxon>Entelegynae</taxon>
        <taxon>Araneoidea</taxon>
        <taxon>Araneidae</taxon>
        <taxon>Araneus</taxon>
    </lineage>
</organism>
<reference evidence="2 3" key="1">
    <citation type="journal article" date="2019" name="Sci. Rep.">
        <title>Orb-weaving spider Araneus ventricosus genome elucidates the spidroin gene catalogue.</title>
        <authorList>
            <person name="Kono N."/>
            <person name="Nakamura H."/>
            <person name="Ohtoshi R."/>
            <person name="Moran D.A.P."/>
            <person name="Shinohara A."/>
            <person name="Yoshida Y."/>
            <person name="Fujiwara M."/>
            <person name="Mori M."/>
            <person name="Tomita M."/>
            <person name="Arakawa K."/>
        </authorList>
    </citation>
    <scope>NUCLEOTIDE SEQUENCE [LARGE SCALE GENOMIC DNA]</scope>
</reference>
<keyword evidence="3" id="KW-1185">Reference proteome</keyword>
<feature type="region of interest" description="Disordered" evidence="1">
    <location>
        <begin position="39"/>
        <end position="58"/>
    </location>
</feature>
<proteinExistence type="predicted"/>
<name>A0A4Y2EDX1_ARAVE</name>
<dbReference type="EMBL" id="BGPR01000582">
    <property type="protein sequence ID" value="GBM27333.1"/>
    <property type="molecule type" value="Genomic_DNA"/>
</dbReference>
<dbReference type="Proteomes" id="UP000499080">
    <property type="component" value="Unassembled WGS sequence"/>
</dbReference>